<feature type="binding site" evidence="9">
    <location>
        <position position="99"/>
    </location>
    <ligand>
        <name>L-glutamine</name>
        <dbReference type="ChEBI" id="CHEBI:58359"/>
    </ligand>
</feature>
<keyword evidence="13" id="KW-1185">Reference proteome</keyword>
<dbReference type="SUPFAM" id="SSF56235">
    <property type="entry name" value="N-terminal nucleophile aminohydrolases (Ntn hydrolases)"/>
    <property type="match status" value="1"/>
</dbReference>
<dbReference type="AlphaFoldDB" id="A0A972J876"/>
<reference evidence="12" key="1">
    <citation type="submission" date="2019-12" db="EMBL/GenBank/DDBJ databases">
        <title>Comparative genomics gives insights into the taxonomy of the Azoarcus-Aromatoleum group and reveals separate origins of nif in the plant-associated Azoarcus and non-plant-associated Aromatoleum sub-groups.</title>
        <authorList>
            <person name="Lafos M."/>
            <person name="Maluk M."/>
            <person name="Batista M."/>
            <person name="Junghare M."/>
            <person name="Carmona M."/>
            <person name="Faoro H."/>
            <person name="Cruz L.M."/>
            <person name="Battistoni F."/>
            <person name="De Souza E."/>
            <person name="Pedrosa F."/>
            <person name="Chen W.-M."/>
            <person name="Poole P.S."/>
            <person name="Dixon R.A."/>
            <person name="James E.K."/>
        </authorList>
    </citation>
    <scope>NUCLEOTIDE SEQUENCE</scope>
    <source>
        <strain evidence="12">NSC3</strain>
    </source>
</reference>
<comment type="catalytic activity">
    <reaction evidence="7">
        <text>L-aspartate + L-glutamine + ATP + H2O = L-asparagine + L-glutamate + AMP + diphosphate + H(+)</text>
        <dbReference type="Rhea" id="RHEA:12228"/>
        <dbReference type="ChEBI" id="CHEBI:15377"/>
        <dbReference type="ChEBI" id="CHEBI:15378"/>
        <dbReference type="ChEBI" id="CHEBI:29985"/>
        <dbReference type="ChEBI" id="CHEBI:29991"/>
        <dbReference type="ChEBI" id="CHEBI:30616"/>
        <dbReference type="ChEBI" id="CHEBI:33019"/>
        <dbReference type="ChEBI" id="CHEBI:58048"/>
        <dbReference type="ChEBI" id="CHEBI:58359"/>
        <dbReference type="ChEBI" id="CHEBI:456215"/>
        <dbReference type="EC" id="6.3.5.4"/>
    </reaction>
</comment>
<gene>
    <name evidence="12" type="primary">asnB</name>
    <name evidence="12" type="ORF">GPA21_08940</name>
</gene>
<organism evidence="12 13">
    <name type="scientific">Azoarcus taiwanensis</name>
    <dbReference type="NCBI Taxonomy" id="666964"/>
    <lineage>
        <taxon>Bacteria</taxon>
        <taxon>Pseudomonadati</taxon>
        <taxon>Pseudomonadota</taxon>
        <taxon>Betaproteobacteria</taxon>
        <taxon>Rhodocyclales</taxon>
        <taxon>Zoogloeaceae</taxon>
        <taxon>Azoarcus</taxon>
    </lineage>
</organism>
<feature type="site" description="Important for beta-aspartyl-AMP intermediate formation" evidence="10">
    <location>
        <position position="360"/>
    </location>
</feature>
<dbReference type="GO" id="GO:0004066">
    <property type="term" value="F:asparagine synthase (glutamine-hydrolyzing) activity"/>
    <property type="evidence" value="ECO:0007669"/>
    <property type="project" value="UniProtKB-EC"/>
</dbReference>
<dbReference type="Gene3D" id="3.40.50.620">
    <property type="entry name" value="HUPs"/>
    <property type="match status" value="1"/>
</dbReference>
<dbReference type="Pfam" id="PF00733">
    <property type="entry name" value="Asn_synthase"/>
    <property type="match status" value="1"/>
</dbReference>
<dbReference type="EMBL" id="WTVM01000042">
    <property type="protein sequence ID" value="NMG03099.1"/>
    <property type="molecule type" value="Genomic_DNA"/>
</dbReference>
<evidence type="ECO:0000256" key="4">
    <source>
        <dbReference type="ARBA" id="ARBA00022741"/>
    </source>
</evidence>
<dbReference type="PIRSF" id="PIRSF001589">
    <property type="entry name" value="Asn_synthetase_glu-h"/>
    <property type="match status" value="1"/>
</dbReference>
<evidence type="ECO:0000256" key="2">
    <source>
        <dbReference type="ARBA" id="ARBA00005752"/>
    </source>
</evidence>
<dbReference type="InterPro" id="IPR029055">
    <property type="entry name" value="Ntn_hydrolases_N"/>
</dbReference>
<keyword evidence="4 9" id="KW-0547">Nucleotide-binding</keyword>
<comment type="pathway">
    <text evidence="1">Amino-acid biosynthesis; L-asparagine biosynthesis; L-asparagine from L-aspartate (L-Gln route): step 1/1.</text>
</comment>
<evidence type="ECO:0000256" key="6">
    <source>
        <dbReference type="ARBA" id="ARBA00022962"/>
    </source>
</evidence>
<dbReference type="CDD" id="cd01991">
    <property type="entry name" value="Asn_synthase_B_C"/>
    <property type="match status" value="1"/>
</dbReference>
<keyword evidence="12" id="KW-0436">Ligase</keyword>
<dbReference type="GO" id="GO:0005524">
    <property type="term" value="F:ATP binding"/>
    <property type="evidence" value="ECO:0007669"/>
    <property type="project" value="UniProtKB-KW"/>
</dbReference>
<sequence length="621" mass="70390">MCGIFGYFDRQRDPLPDDKLRAMGAILRHRGPDDQGIHFAEGLAIGNQRLSIIDIAGGHQPFVSDDGNIAVVQNGEIFNHVELARELEGSAYACRSHSDTEVLLRLYEREGIAFLNRLNGMFSIAIHDARQDALYLVRDRIGVKPLYIHDDGKRLSFGSEIKSLLRTGITRQLNPQALHHYLTFNYVPPPLTLFEGIEHLKPGHFLRIDRRGSQQHQWWCLADQRTETRSEDDWIAEFNATLDDAVRLRLRSDVPFGAFLSGGVDSSTVVGLMSRHMSEPVNTYAIGFHEPRFDESPFAAQAAARFGTRHTMRKVDANMLDLWPLAVWFCDQPHGDVSFMPTYRVARLAAQEVKVVLTGDGGDELFAGYDKYRNFFSATDALNCSDELFRKRYHANLSLFDETAKCSLYTPEFAKLAANIQSFDITCPLFDEAAHLDRINQALYIDMRLLLAGNNLVKPDRMGMACSLEARTPFLDYRMMELAFRMPGSIKLRDGVTKYIFKKAARELIGDDLAYRRKQMFTVPVGEWFRGSLAGFVQNLLLSERTLSRDLFKAESVRKLLQEHQQPASDRTRELRALIAVELWARTFIDPTDFEQDSSPGFAELGIAFPTTFAQNAPSTE</sequence>
<evidence type="ECO:0000256" key="7">
    <source>
        <dbReference type="ARBA" id="ARBA00048741"/>
    </source>
</evidence>
<dbReference type="InterPro" id="IPR017932">
    <property type="entry name" value="GATase_2_dom"/>
</dbReference>
<dbReference type="PROSITE" id="PS51278">
    <property type="entry name" value="GATASE_TYPE_2"/>
    <property type="match status" value="1"/>
</dbReference>
<keyword evidence="6 8" id="KW-0315">Glutamine amidotransferase</keyword>
<evidence type="ECO:0000256" key="10">
    <source>
        <dbReference type="PIRSR" id="PIRSR001589-3"/>
    </source>
</evidence>
<dbReference type="CDD" id="cd00712">
    <property type="entry name" value="AsnB"/>
    <property type="match status" value="1"/>
</dbReference>
<feature type="binding site" evidence="9">
    <location>
        <position position="286"/>
    </location>
    <ligand>
        <name>ATP</name>
        <dbReference type="ChEBI" id="CHEBI:30616"/>
    </ligand>
</feature>
<dbReference type="InterPro" id="IPR033738">
    <property type="entry name" value="AsnB_N"/>
</dbReference>
<dbReference type="NCBIfam" id="TIGR01536">
    <property type="entry name" value="asn_synth_AEB"/>
    <property type="match status" value="1"/>
</dbReference>
<dbReference type="InterPro" id="IPR051786">
    <property type="entry name" value="ASN_synthetase/amidase"/>
</dbReference>
<evidence type="ECO:0000256" key="9">
    <source>
        <dbReference type="PIRSR" id="PIRSR001589-2"/>
    </source>
</evidence>
<evidence type="ECO:0000256" key="3">
    <source>
        <dbReference type="ARBA" id="ARBA00012737"/>
    </source>
</evidence>
<name>A0A972J876_9RHOO</name>
<evidence type="ECO:0000256" key="1">
    <source>
        <dbReference type="ARBA" id="ARBA00005187"/>
    </source>
</evidence>
<keyword evidence="8" id="KW-0061">Asparagine biosynthesis</keyword>
<dbReference type="GO" id="GO:0006529">
    <property type="term" value="P:asparagine biosynthetic process"/>
    <property type="evidence" value="ECO:0007669"/>
    <property type="project" value="UniProtKB-KW"/>
</dbReference>
<feature type="domain" description="Glutamine amidotransferase type-2" evidence="11">
    <location>
        <begin position="2"/>
        <end position="211"/>
    </location>
</feature>
<keyword evidence="5 9" id="KW-0067">ATP-binding</keyword>
<evidence type="ECO:0000313" key="13">
    <source>
        <dbReference type="Proteomes" id="UP000599523"/>
    </source>
</evidence>
<evidence type="ECO:0000313" key="12">
    <source>
        <dbReference type="EMBL" id="NMG03099.1"/>
    </source>
</evidence>
<comment type="similarity">
    <text evidence="2">Belongs to the asparagine synthetase family.</text>
</comment>
<evidence type="ECO:0000259" key="11">
    <source>
        <dbReference type="PROSITE" id="PS51278"/>
    </source>
</evidence>
<dbReference type="InterPro" id="IPR001962">
    <property type="entry name" value="Asn_synthase"/>
</dbReference>
<keyword evidence="8" id="KW-0028">Amino-acid biosynthesis</keyword>
<evidence type="ECO:0000256" key="8">
    <source>
        <dbReference type="PIRSR" id="PIRSR001589-1"/>
    </source>
</evidence>
<dbReference type="SUPFAM" id="SSF52402">
    <property type="entry name" value="Adenine nucleotide alpha hydrolases-like"/>
    <property type="match status" value="1"/>
</dbReference>
<dbReference type="GO" id="GO:0005829">
    <property type="term" value="C:cytosol"/>
    <property type="evidence" value="ECO:0007669"/>
    <property type="project" value="TreeGrafter"/>
</dbReference>
<dbReference type="InterPro" id="IPR006426">
    <property type="entry name" value="Asn_synth_AEB"/>
</dbReference>
<proteinExistence type="inferred from homology"/>
<feature type="active site" description="For GATase activity" evidence="8">
    <location>
        <position position="2"/>
    </location>
</feature>
<dbReference type="InterPro" id="IPR014729">
    <property type="entry name" value="Rossmann-like_a/b/a_fold"/>
</dbReference>
<dbReference type="Pfam" id="PF13537">
    <property type="entry name" value="GATase_7"/>
    <property type="match status" value="1"/>
</dbReference>
<dbReference type="PANTHER" id="PTHR43284">
    <property type="entry name" value="ASPARAGINE SYNTHETASE (GLUTAMINE-HYDROLYZING)"/>
    <property type="match status" value="1"/>
</dbReference>
<comment type="caution">
    <text evidence="12">The sequence shown here is derived from an EMBL/GenBank/DDBJ whole genome shotgun (WGS) entry which is preliminary data.</text>
</comment>
<accession>A0A972J876</accession>
<evidence type="ECO:0000256" key="5">
    <source>
        <dbReference type="ARBA" id="ARBA00022840"/>
    </source>
</evidence>
<protein>
    <recommendedName>
        <fullName evidence="3">asparagine synthase (glutamine-hydrolyzing)</fullName>
        <ecNumber evidence="3">6.3.5.4</ecNumber>
    </recommendedName>
</protein>
<dbReference type="Proteomes" id="UP000599523">
    <property type="component" value="Unassembled WGS sequence"/>
</dbReference>
<dbReference type="Gene3D" id="3.60.20.10">
    <property type="entry name" value="Glutamine Phosphoribosylpyrophosphate, subunit 1, domain 1"/>
    <property type="match status" value="1"/>
</dbReference>
<dbReference type="EC" id="6.3.5.4" evidence="3"/>
<dbReference type="PANTHER" id="PTHR43284:SF1">
    <property type="entry name" value="ASPARAGINE SYNTHETASE"/>
    <property type="match status" value="1"/>
</dbReference>
<dbReference type="RefSeq" id="WP_168987857.1">
    <property type="nucleotide sequence ID" value="NZ_CAWPHM010000267.1"/>
</dbReference>